<dbReference type="KEGG" id="mbrn:26244602"/>
<protein>
    <recommendedName>
        <fullName evidence="4">Secreted protein</fullName>
    </recommendedName>
</protein>
<gene>
    <name evidence="2" type="ORF">G6M90_00g062220</name>
</gene>
<organism evidence="2 3">
    <name type="scientific">Metarhizium brunneum</name>
    <dbReference type="NCBI Taxonomy" id="500148"/>
    <lineage>
        <taxon>Eukaryota</taxon>
        <taxon>Fungi</taxon>
        <taxon>Dikarya</taxon>
        <taxon>Ascomycota</taxon>
        <taxon>Pezizomycotina</taxon>
        <taxon>Sordariomycetes</taxon>
        <taxon>Hypocreomycetidae</taxon>
        <taxon>Hypocreales</taxon>
        <taxon>Clavicipitaceae</taxon>
        <taxon>Metarhizium</taxon>
    </lineage>
</organism>
<proteinExistence type="predicted"/>
<reference evidence="2 3" key="1">
    <citation type="submission" date="2020-07" db="EMBL/GenBank/DDBJ databases">
        <title>Telomere length de novo assembly of all 7 chromosomes of the fungus, Metarhizium brunneum, using a novel assembly pipeline.</title>
        <authorList>
            <person name="Saud z."/>
            <person name="Kortsinoglou A."/>
            <person name="Kouvelis V.N."/>
            <person name="Butt T.M."/>
        </authorList>
    </citation>
    <scope>NUCLEOTIDE SEQUENCE [LARGE SCALE GENOMIC DNA]</scope>
    <source>
        <strain evidence="2 3">4556</strain>
    </source>
</reference>
<name>A0A7D5Z7Z7_9HYPO</name>
<feature type="signal peptide" evidence="1">
    <location>
        <begin position="1"/>
        <end position="16"/>
    </location>
</feature>
<evidence type="ECO:0000313" key="2">
    <source>
        <dbReference type="EMBL" id="QLI69788.1"/>
    </source>
</evidence>
<evidence type="ECO:0008006" key="4">
    <source>
        <dbReference type="Google" id="ProtNLM"/>
    </source>
</evidence>
<evidence type="ECO:0000313" key="3">
    <source>
        <dbReference type="Proteomes" id="UP000510686"/>
    </source>
</evidence>
<dbReference type="RefSeq" id="XP_014542653.1">
    <property type="nucleotide sequence ID" value="XM_014687167.1"/>
</dbReference>
<dbReference type="AlphaFoldDB" id="A0A7D5Z7Z7"/>
<dbReference type="OrthoDB" id="5149762at2759"/>
<sequence length="193" mass="20703">MLALTILLSAAAGVNAILGGEVQAVQISNTTHICADNCVYDGIYLAQKGYFCPVKEVVRQEEGGKLREWYSYDCRGAKPAPGVVHAPLKGKEAPRNCTLFPGDLTKVSPSCIADKEVGGGGGTKILQLSELTEMLKSATANTADNKKPASPKSKKECAQIARNKFTECREKIDDFNECNNQGAKTFQNCQSGK</sequence>
<feature type="chain" id="PRO_5028961453" description="Secreted protein" evidence="1">
    <location>
        <begin position="17"/>
        <end position="193"/>
    </location>
</feature>
<dbReference type="Proteomes" id="UP000510686">
    <property type="component" value="Chromosome 3"/>
</dbReference>
<evidence type="ECO:0000256" key="1">
    <source>
        <dbReference type="SAM" id="SignalP"/>
    </source>
</evidence>
<dbReference type="GeneID" id="26244602"/>
<accession>A0A7D5Z7Z7</accession>
<keyword evidence="1" id="KW-0732">Signal</keyword>
<dbReference type="EMBL" id="CP058934">
    <property type="protein sequence ID" value="QLI69788.1"/>
    <property type="molecule type" value="Genomic_DNA"/>
</dbReference>
<keyword evidence="3" id="KW-1185">Reference proteome</keyword>